<feature type="transmembrane region" description="Helical" evidence="6">
    <location>
        <begin position="430"/>
        <end position="448"/>
    </location>
</feature>
<keyword evidence="4 6" id="KW-1133">Transmembrane helix</keyword>
<name>A0A317W146_ASPEC</name>
<feature type="domain" description="Major facilitator superfamily (MFS) profile" evidence="7">
    <location>
        <begin position="98"/>
        <end position="568"/>
    </location>
</feature>
<protein>
    <submittedName>
        <fullName evidence="8">Sugar transporter</fullName>
    </submittedName>
</protein>
<dbReference type="SUPFAM" id="SSF103473">
    <property type="entry name" value="MFS general substrate transporter"/>
    <property type="match status" value="1"/>
</dbReference>
<evidence type="ECO:0000313" key="9">
    <source>
        <dbReference type="Proteomes" id="UP000246171"/>
    </source>
</evidence>
<comment type="subcellular location">
    <subcellularLocation>
        <location evidence="1">Membrane</location>
        <topology evidence="1">Multi-pass membrane protein</topology>
    </subcellularLocation>
</comment>
<dbReference type="PANTHER" id="PTHR23511:SF5">
    <property type="entry name" value="MAJOR FACILITATOR-TYPE TRANSPORTER HXNZ-RELATED"/>
    <property type="match status" value="1"/>
</dbReference>
<comment type="caution">
    <text evidence="8">The sequence shown here is derived from an EMBL/GenBank/DDBJ whole genome shotgun (WGS) entry which is preliminary data.</text>
</comment>
<reference evidence="8" key="1">
    <citation type="submission" date="2016-12" db="EMBL/GenBank/DDBJ databases">
        <title>The genomes of Aspergillus section Nigri reveals drivers in fungal speciation.</title>
        <authorList>
            <consortium name="DOE Joint Genome Institute"/>
            <person name="Vesth T.C."/>
            <person name="Nybo J."/>
            <person name="Theobald S."/>
            <person name="Brandl J."/>
            <person name="Frisvad J.C."/>
            <person name="Nielsen K.F."/>
            <person name="Lyhne E.K."/>
            <person name="Kogle M.E."/>
            <person name="Kuo A."/>
            <person name="Riley R."/>
            <person name="Clum A."/>
            <person name="Nolan M."/>
            <person name="Lipzen A."/>
            <person name="Salamov A."/>
            <person name="Henrissat B."/>
            <person name="Wiebenga A."/>
            <person name="De vries R.P."/>
            <person name="Grigoriev I.V."/>
            <person name="Mortensen U.H."/>
            <person name="Andersen M.R."/>
            <person name="Baker S.E."/>
        </authorList>
    </citation>
    <scope>NUCLEOTIDE SEQUENCE</scope>
    <source>
        <strain evidence="8">CBS 122712</strain>
    </source>
</reference>
<organism evidence="8 9">
    <name type="scientific">Aspergillus eucalypticola (strain CBS 122712 / IBT 29274)</name>
    <dbReference type="NCBI Taxonomy" id="1448314"/>
    <lineage>
        <taxon>Eukaryota</taxon>
        <taxon>Fungi</taxon>
        <taxon>Dikarya</taxon>
        <taxon>Ascomycota</taxon>
        <taxon>Pezizomycotina</taxon>
        <taxon>Eurotiomycetes</taxon>
        <taxon>Eurotiomycetidae</taxon>
        <taxon>Eurotiales</taxon>
        <taxon>Aspergillaceae</taxon>
        <taxon>Aspergillus</taxon>
        <taxon>Aspergillus subgen. Circumdati</taxon>
    </lineage>
</organism>
<feature type="transmembrane region" description="Helical" evidence="6">
    <location>
        <begin position="515"/>
        <end position="534"/>
    </location>
</feature>
<feature type="transmembrane region" description="Helical" evidence="6">
    <location>
        <begin position="546"/>
        <end position="564"/>
    </location>
</feature>
<sequence length="573" mass="61692">MISLDNMGADHIAAASDGVTRERNIEAQSAFASTLVADVEKAARPKEAPTDRPHTNVYGSTIDTPTSVAGTDAVYAAKAALLNQAMLDMGMGLYHWFLFIITSVGWFLDSFWLMSFTVIAPSSANEAQFFYTDNKEAYLFISLYVGLTTGATAWPWMSDMLGRKWIFTSTLVLMGMGGLVGAGMPSFTGLCVVGFVVGFAVAGNQVMDAMVLLESVPASHQFLVSMQGAMWGLGQLVAAAVGWAFIAEYTCGTGPDEVSTSAALSHQSRADHSGSSSSSSQCHYVSNKGWRYVWWTFGCMTLFLYLCRFTFPLRETPKYLLSKRRDAEATQLVKDIAAYSNRKTWLEESSFARIDSTVDASAPESRRQSRTKSLLSSAGAIGFPVLCLLWAITGLTFTLHKTYISKYLATKGVDAVSATSVTTGYLYSRYLYVALCAIPGPIVVGLLIEAKGLGRKRTGSIIAVLTGLFMFLATVSRSRDALLAFECILSFLQTATMAVLVTYSVEVFAAPFRGFGLGVVGFCWGVFGLIASIITTFEGAVADGAAVWFCGAIWVIMGGAWMVVPETKGRAAA</sequence>
<evidence type="ECO:0000256" key="5">
    <source>
        <dbReference type="ARBA" id="ARBA00023136"/>
    </source>
</evidence>
<dbReference type="Proteomes" id="UP000246171">
    <property type="component" value="Unassembled WGS sequence"/>
</dbReference>
<dbReference type="InterPro" id="IPR020846">
    <property type="entry name" value="MFS_dom"/>
</dbReference>
<feature type="transmembrane region" description="Helical" evidence="6">
    <location>
        <begin position="228"/>
        <end position="246"/>
    </location>
</feature>
<gene>
    <name evidence="8" type="ORF">BO83DRAFT_217236</name>
</gene>
<keyword evidence="3 6" id="KW-0812">Transmembrane</keyword>
<feature type="transmembrane region" description="Helical" evidence="6">
    <location>
        <begin position="460"/>
        <end position="476"/>
    </location>
</feature>
<accession>A0A317W146</accession>
<evidence type="ECO:0000256" key="3">
    <source>
        <dbReference type="ARBA" id="ARBA00022692"/>
    </source>
</evidence>
<evidence type="ECO:0000256" key="6">
    <source>
        <dbReference type="SAM" id="Phobius"/>
    </source>
</evidence>
<feature type="transmembrane region" description="Helical" evidence="6">
    <location>
        <begin position="292"/>
        <end position="311"/>
    </location>
</feature>
<feature type="transmembrane region" description="Helical" evidence="6">
    <location>
        <begin position="137"/>
        <end position="157"/>
    </location>
</feature>
<feature type="transmembrane region" description="Helical" evidence="6">
    <location>
        <begin position="374"/>
        <end position="397"/>
    </location>
</feature>
<dbReference type="InterPro" id="IPR036259">
    <property type="entry name" value="MFS_trans_sf"/>
</dbReference>
<proteinExistence type="predicted"/>
<evidence type="ECO:0000256" key="2">
    <source>
        <dbReference type="ARBA" id="ARBA00022448"/>
    </source>
</evidence>
<dbReference type="VEuPathDB" id="FungiDB:BO83DRAFT_217236"/>
<dbReference type="OrthoDB" id="4139357at2759"/>
<feature type="transmembrane region" description="Helical" evidence="6">
    <location>
        <begin position="187"/>
        <end position="207"/>
    </location>
</feature>
<keyword evidence="2" id="KW-0813">Transport</keyword>
<dbReference type="Gene3D" id="1.20.1250.20">
    <property type="entry name" value="MFS general substrate transporter like domains"/>
    <property type="match status" value="1"/>
</dbReference>
<dbReference type="InterPro" id="IPR005828">
    <property type="entry name" value="MFS_sugar_transport-like"/>
</dbReference>
<dbReference type="PROSITE" id="PS50850">
    <property type="entry name" value="MFS"/>
    <property type="match status" value="1"/>
</dbReference>
<evidence type="ECO:0000259" key="7">
    <source>
        <dbReference type="PROSITE" id="PS50850"/>
    </source>
</evidence>
<dbReference type="GO" id="GO:0016020">
    <property type="term" value="C:membrane"/>
    <property type="evidence" value="ECO:0007669"/>
    <property type="project" value="UniProtKB-SubCell"/>
</dbReference>
<feature type="transmembrane region" description="Helical" evidence="6">
    <location>
        <begin position="482"/>
        <end position="503"/>
    </location>
</feature>
<dbReference type="PANTHER" id="PTHR23511">
    <property type="entry name" value="SYNAPTIC VESICLE GLYCOPROTEIN 2"/>
    <property type="match status" value="1"/>
</dbReference>
<evidence type="ECO:0000256" key="4">
    <source>
        <dbReference type="ARBA" id="ARBA00022989"/>
    </source>
</evidence>
<dbReference type="Pfam" id="PF00083">
    <property type="entry name" value="Sugar_tr"/>
    <property type="match status" value="1"/>
</dbReference>
<dbReference type="GeneID" id="37048738"/>
<keyword evidence="8" id="KW-0762">Sugar transport</keyword>
<evidence type="ECO:0000313" key="8">
    <source>
        <dbReference type="EMBL" id="PWY78947.1"/>
    </source>
</evidence>
<dbReference type="GO" id="GO:0022857">
    <property type="term" value="F:transmembrane transporter activity"/>
    <property type="evidence" value="ECO:0007669"/>
    <property type="project" value="InterPro"/>
</dbReference>
<keyword evidence="9" id="KW-1185">Reference proteome</keyword>
<feature type="transmembrane region" description="Helical" evidence="6">
    <location>
        <begin position="93"/>
        <end position="117"/>
    </location>
</feature>
<dbReference type="AlphaFoldDB" id="A0A317W146"/>
<evidence type="ECO:0000256" key="1">
    <source>
        <dbReference type="ARBA" id="ARBA00004141"/>
    </source>
</evidence>
<dbReference type="RefSeq" id="XP_025390739.1">
    <property type="nucleotide sequence ID" value="XM_025526776.1"/>
</dbReference>
<keyword evidence="5 6" id="KW-0472">Membrane</keyword>
<dbReference type="EMBL" id="MSFU01000006">
    <property type="protein sequence ID" value="PWY78947.1"/>
    <property type="molecule type" value="Genomic_DNA"/>
</dbReference>